<protein>
    <submittedName>
        <fullName evidence="1">Uncharacterized protein</fullName>
    </submittedName>
</protein>
<evidence type="ECO:0000313" key="1">
    <source>
        <dbReference type="EMBL" id="KKM20238.1"/>
    </source>
</evidence>
<proteinExistence type="predicted"/>
<comment type="caution">
    <text evidence="1">The sequence shown here is derived from an EMBL/GenBank/DDBJ whole genome shotgun (WGS) entry which is preliminary data.</text>
</comment>
<accession>A0A0F9KDM8</accession>
<sequence>MVMKRKRERVDYIYIQLLKNGGRVVSTSYYKENYLIVVEVPGINVMGVNRYFHCLSPKR</sequence>
<name>A0A0F9KDM8_9ZZZZ</name>
<reference evidence="1" key="1">
    <citation type="journal article" date="2015" name="Nature">
        <title>Complex archaea that bridge the gap between prokaryotes and eukaryotes.</title>
        <authorList>
            <person name="Spang A."/>
            <person name="Saw J.H."/>
            <person name="Jorgensen S.L."/>
            <person name="Zaremba-Niedzwiedzka K."/>
            <person name="Martijn J."/>
            <person name="Lind A.E."/>
            <person name="van Eijk R."/>
            <person name="Schleper C."/>
            <person name="Guy L."/>
            <person name="Ettema T.J."/>
        </authorList>
    </citation>
    <scope>NUCLEOTIDE SEQUENCE</scope>
</reference>
<dbReference type="AlphaFoldDB" id="A0A0F9KDM8"/>
<dbReference type="EMBL" id="LAZR01013808">
    <property type="protein sequence ID" value="KKM20238.1"/>
    <property type="molecule type" value="Genomic_DNA"/>
</dbReference>
<gene>
    <name evidence="1" type="ORF">LCGC14_1647390</name>
</gene>
<organism evidence="1">
    <name type="scientific">marine sediment metagenome</name>
    <dbReference type="NCBI Taxonomy" id="412755"/>
    <lineage>
        <taxon>unclassified sequences</taxon>
        <taxon>metagenomes</taxon>
        <taxon>ecological metagenomes</taxon>
    </lineage>
</organism>